<dbReference type="InterPro" id="IPR012341">
    <property type="entry name" value="6hp_glycosidase-like_sf"/>
</dbReference>
<dbReference type="SUPFAM" id="SSF48208">
    <property type="entry name" value="Six-hairpin glycosidases"/>
    <property type="match status" value="1"/>
</dbReference>
<dbReference type="Pfam" id="PF14498">
    <property type="entry name" value="Glyco_hyd_65N_2"/>
    <property type="match status" value="1"/>
</dbReference>
<gene>
    <name evidence="4" type="ORF">HY834_09100</name>
</gene>
<reference evidence="4" key="1">
    <citation type="submission" date="2020-07" db="EMBL/GenBank/DDBJ databases">
        <title>Huge and variable diversity of episymbiotic CPR bacteria and DPANN archaea in groundwater ecosystems.</title>
        <authorList>
            <person name="He C.Y."/>
            <person name="Keren R."/>
            <person name="Whittaker M."/>
            <person name="Farag I.F."/>
            <person name="Doudna J."/>
            <person name="Cate J.H.D."/>
            <person name="Banfield J.F."/>
        </authorList>
    </citation>
    <scope>NUCLEOTIDE SEQUENCE</scope>
    <source>
        <strain evidence="4">NC_groundwater_1586_Pr3_B-0.1um_66_15</strain>
    </source>
</reference>
<dbReference type="GO" id="GO:0005975">
    <property type="term" value="P:carbohydrate metabolic process"/>
    <property type="evidence" value="ECO:0007669"/>
    <property type="project" value="InterPro"/>
</dbReference>
<organism evidence="4 5">
    <name type="scientific">Devosia nanyangense</name>
    <dbReference type="NCBI Taxonomy" id="1228055"/>
    <lineage>
        <taxon>Bacteria</taxon>
        <taxon>Pseudomonadati</taxon>
        <taxon>Pseudomonadota</taxon>
        <taxon>Alphaproteobacteria</taxon>
        <taxon>Hyphomicrobiales</taxon>
        <taxon>Devosiaceae</taxon>
        <taxon>Devosia</taxon>
    </lineage>
</organism>
<sequence length="783" mass="83584">MPRYCLDLDTPAGGFIDSYLIGNGWLGATLNGGIGTERLDLNLDTVWSGGPLVPEEGESPALLLGELRAAIQARDYLRADEIGRRMQGKRWTHSYQPLGAIELTYTDSDGAMNYTRRLDLSEAVASSAYDTAMGSIRFDSFVSSPDGVLVALATGSGVRGLPHAGLDFRSPHPRTQITNTEEAGVRWLTAAARVPVEVVPNYIENQKPVTYAEDAVDTDGSIAAGMGYAVVAALARDPAGGLRLIASAASGFRGHDKRPSADLAALAAEAKSRVVAALAASTETLRRRHRDDYRSFFDRVDLDLSGSPAIDGADPARDELLFHFGRYLLISSSRPGTEAANLQGIWNVDVRPAWSSNYTININTQMNYWPAESAGLADLHQPMFTLTRELAAAGAATARRYYGAAGAAAHHNADLWRFTAPVPGIPQWSNWPSGLYWMAAHVQHHIDYGSAGPSFTADTALPVFRAAAAFALDMLVEDDDGALVASPSTSPEHSFIVGGTAVAITRGAAMDQELIREVLQSYVALADDPLAARARQALGRLRLPIIGANGTLLEWDDDKTPAEFGHRHLSHLYGLYPGIRITETGTPGAFEAARRALYLRLDNGTGYTGWSQAWVLCLAARLGDHALASRSIASLLDRLTSRSLLVLHPLTDWPGGNVFQIDGNFGAVAGLTELVVQSHAGAISLMKALPPSWTDGSITDIRCRGGHRVSVSWRQGRFDRASIVSGASGPLTLDLPSGNYAVSSASDNAIPVEAAEGVVFGRASLGWQTSSGARYTVTARSAI</sequence>
<dbReference type="InterPro" id="IPR049053">
    <property type="entry name" value="AFCA-like_C"/>
</dbReference>
<dbReference type="PIRSF" id="PIRSF007663">
    <property type="entry name" value="UCP007663"/>
    <property type="match status" value="1"/>
</dbReference>
<dbReference type="PANTHER" id="PTHR31084">
    <property type="entry name" value="ALPHA-L-FUCOSIDASE 2"/>
    <property type="match status" value="1"/>
</dbReference>
<keyword evidence="4" id="KW-0378">Hydrolase</keyword>
<dbReference type="Gene3D" id="1.50.10.10">
    <property type="match status" value="1"/>
</dbReference>
<evidence type="ECO:0000259" key="3">
    <source>
        <dbReference type="Pfam" id="PF22124"/>
    </source>
</evidence>
<feature type="domain" description="Alpha fucosidase A-like C-terminal" evidence="2">
    <location>
        <begin position="677"/>
        <end position="777"/>
    </location>
</feature>
<feature type="domain" description="Glycosyl hydrolase family 95 catalytic" evidence="3">
    <location>
        <begin position="282"/>
        <end position="674"/>
    </location>
</feature>
<name>A0A933NYM9_9HYPH</name>
<protein>
    <submittedName>
        <fullName evidence="4">Glycoside hydrolase family 95 protein</fullName>
    </submittedName>
</protein>
<dbReference type="PANTHER" id="PTHR31084:SF0">
    <property type="entry name" value="ALPHA-L-FUCOSIDASE 2"/>
    <property type="match status" value="1"/>
</dbReference>
<evidence type="ECO:0000313" key="4">
    <source>
        <dbReference type="EMBL" id="MBI4921893.1"/>
    </source>
</evidence>
<dbReference type="Pfam" id="PF21307">
    <property type="entry name" value="Glyco_hydro_95_C"/>
    <property type="match status" value="1"/>
</dbReference>
<accession>A0A933NYM9</accession>
<feature type="domain" description="Glycosyl hydrolase family 95 N-terminal" evidence="1">
    <location>
        <begin position="6"/>
        <end position="254"/>
    </location>
</feature>
<dbReference type="GO" id="GO:0004560">
    <property type="term" value="F:alpha-L-fucosidase activity"/>
    <property type="evidence" value="ECO:0007669"/>
    <property type="project" value="InterPro"/>
</dbReference>
<evidence type="ECO:0000313" key="5">
    <source>
        <dbReference type="Proteomes" id="UP000782610"/>
    </source>
</evidence>
<dbReference type="Pfam" id="PF22124">
    <property type="entry name" value="Glyco_hydro_95_cat"/>
    <property type="match status" value="1"/>
</dbReference>
<comment type="caution">
    <text evidence="4">The sequence shown here is derived from an EMBL/GenBank/DDBJ whole genome shotgun (WGS) entry which is preliminary data.</text>
</comment>
<proteinExistence type="predicted"/>
<dbReference type="InterPro" id="IPR027414">
    <property type="entry name" value="GH95_N_dom"/>
</dbReference>
<dbReference type="InterPro" id="IPR008928">
    <property type="entry name" value="6-hairpin_glycosidase_sf"/>
</dbReference>
<dbReference type="AlphaFoldDB" id="A0A933NYM9"/>
<dbReference type="InterPro" id="IPR054363">
    <property type="entry name" value="GH95_cat"/>
</dbReference>
<dbReference type="EMBL" id="JACRAF010000025">
    <property type="protein sequence ID" value="MBI4921893.1"/>
    <property type="molecule type" value="Genomic_DNA"/>
</dbReference>
<evidence type="ECO:0000259" key="1">
    <source>
        <dbReference type="Pfam" id="PF14498"/>
    </source>
</evidence>
<dbReference type="Proteomes" id="UP000782610">
    <property type="component" value="Unassembled WGS sequence"/>
</dbReference>
<evidence type="ECO:0000259" key="2">
    <source>
        <dbReference type="Pfam" id="PF21307"/>
    </source>
</evidence>
<dbReference type="InterPro" id="IPR016518">
    <property type="entry name" value="Alpha-L-fucosidase"/>
</dbReference>